<reference evidence="1 2" key="1">
    <citation type="journal article" date="2014" name="Am. J. Bot.">
        <title>Genome assembly and annotation for red clover (Trifolium pratense; Fabaceae).</title>
        <authorList>
            <person name="Istvanek J."/>
            <person name="Jaros M."/>
            <person name="Krenek A."/>
            <person name="Repkova J."/>
        </authorList>
    </citation>
    <scope>NUCLEOTIDE SEQUENCE [LARGE SCALE GENOMIC DNA]</scope>
    <source>
        <strain evidence="2">cv. Tatra</strain>
        <tissue evidence="1">Young leaves</tissue>
    </source>
</reference>
<dbReference type="EMBL" id="ASHM01080506">
    <property type="protein sequence ID" value="PNX59361.1"/>
    <property type="molecule type" value="Genomic_DNA"/>
</dbReference>
<feature type="non-terminal residue" evidence="1">
    <location>
        <position position="96"/>
    </location>
</feature>
<dbReference type="STRING" id="57577.A0A2K3JZ79"/>
<evidence type="ECO:0000313" key="1">
    <source>
        <dbReference type="EMBL" id="PNX59361.1"/>
    </source>
</evidence>
<organism evidence="1 2">
    <name type="scientific">Trifolium pratense</name>
    <name type="common">Red clover</name>
    <dbReference type="NCBI Taxonomy" id="57577"/>
    <lineage>
        <taxon>Eukaryota</taxon>
        <taxon>Viridiplantae</taxon>
        <taxon>Streptophyta</taxon>
        <taxon>Embryophyta</taxon>
        <taxon>Tracheophyta</taxon>
        <taxon>Spermatophyta</taxon>
        <taxon>Magnoliopsida</taxon>
        <taxon>eudicotyledons</taxon>
        <taxon>Gunneridae</taxon>
        <taxon>Pentapetalae</taxon>
        <taxon>rosids</taxon>
        <taxon>fabids</taxon>
        <taxon>Fabales</taxon>
        <taxon>Fabaceae</taxon>
        <taxon>Papilionoideae</taxon>
        <taxon>50 kb inversion clade</taxon>
        <taxon>NPAAA clade</taxon>
        <taxon>Hologalegina</taxon>
        <taxon>IRL clade</taxon>
        <taxon>Trifolieae</taxon>
        <taxon>Trifolium</taxon>
    </lineage>
</organism>
<dbReference type="ExpressionAtlas" id="A0A2K3JZ79">
    <property type="expression patterns" value="baseline"/>
</dbReference>
<dbReference type="InterPro" id="IPR006912">
    <property type="entry name" value="Harbinger_derived_prot"/>
</dbReference>
<dbReference type="AlphaFoldDB" id="A0A2K3JZ79"/>
<accession>A0A2K3JZ79</accession>
<evidence type="ECO:0000313" key="2">
    <source>
        <dbReference type="Proteomes" id="UP000236291"/>
    </source>
</evidence>
<protein>
    <submittedName>
        <fullName evidence="1">Ribosomal protein</fullName>
    </submittedName>
</protein>
<sequence length="96" mass="10845">MRMLAYGMAADAVDEYIKIGGQFTRGGKGTTTVILEAVASHDLWIWHAIFESPGTLNVKNILDRSPVFDDVEQRNAPTVNFFVNQRPYNMTYYLAD</sequence>
<dbReference type="Pfam" id="PF04827">
    <property type="entry name" value="Plant_tran"/>
    <property type="match status" value="1"/>
</dbReference>
<dbReference type="GO" id="GO:0005840">
    <property type="term" value="C:ribosome"/>
    <property type="evidence" value="ECO:0007669"/>
    <property type="project" value="UniProtKB-KW"/>
</dbReference>
<proteinExistence type="predicted"/>
<keyword evidence="1" id="KW-0687">Ribonucleoprotein</keyword>
<keyword evidence="1" id="KW-0689">Ribosomal protein</keyword>
<reference evidence="1 2" key="2">
    <citation type="journal article" date="2017" name="Front. Plant Sci.">
        <title>Gene Classification and Mining of Molecular Markers Useful in Red Clover (Trifolium pratense) Breeding.</title>
        <authorList>
            <person name="Istvanek J."/>
            <person name="Dluhosova J."/>
            <person name="Dluhos P."/>
            <person name="Patkova L."/>
            <person name="Nedelnik J."/>
            <person name="Repkova J."/>
        </authorList>
    </citation>
    <scope>NUCLEOTIDE SEQUENCE [LARGE SCALE GENOMIC DNA]</scope>
    <source>
        <strain evidence="2">cv. Tatra</strain>
        <tissue evidence="1">Young leaves</tissue>
    </source>
</reference>
<dbReference type="Proteomes" id="UP000236291">
    <property type="component" value="Unassembled WGS sequence"/>
</dbReference>
<name>A0A2K3JZ79_TRIPR</name>
<comment type="caution">
    <text evidence="1">The sequence shown here is derived from an EMBL/GenBank/DDBJ whole genome shotgun (WGS) entry which is preliminary data.</text>
</comment>
<gene>
    <name evidence="1" type="ORF">L195_g051378</name>
</gene>